<comment type="similarity">
    <text evidence="3 15">Belongs to the protein kinase superfamily. KdkA/RfaP family.</text>
</comment>
<keyword evidence="12 15" id="KW-0472">Membrane</keyword>
<proteinExistence type="inferred from homology"/>
<sequence>MSFVTRKAGQRYIIYDDETFDEPEQILFTSDAWARRDAIVGFADGRGTTFFVTYQDHELALRHYHRGGLIARWSPDRYLWTGLGLTRAWREMHLLQRLRESGLPVPRPIAAQIVRHGLVYTADIMTRRIPGARALGGILTSGKLDAGQWNTLGKVIGRFHEQGVYHADLNANNILQDRAGRFYLIDFDRGVIKRRSKGWQQRNLQRLHRSLVKLRGANETFHFTEANWQELLAGYS</sequence>
<evidence type="ECO:0000256" key="13">
    <source>
        <dbReference type="ARBA" id="ARBA00029511"/>
    </source>
</evidence>
<dbReference type="SUPFAM" id="SSF56112">
    <property type="entry name" value="Protein kinase-like (PK-like)"/>
    <property type="match status" value="1"/>
</dbReference>
<dbReference type="GO" id="GO:0005524">
    <property type="term" value="F:ATP binding"/>
    <property type="evidence" value="ECO:0007669"/>
    <property type="project" value="UniProtKB-UniRule"/>
</dbReference>
<feature type="active site" evidence="15">
    <location>
        <position position="168"/>
    </location>
</feature>
<evidence type="ECO:0000256" key="7">
    <source>
        <dbReference type="ARBA" id="ARBA00022679"/>
    </source>
</evidence>
<protein>
    <recommendedName>
        <fullName evidence="13 15">3-deoxy-D-manno-octulosonic acid kinase</fullName>
        <shortName evidence="15">Kdo kinase</shortName>
        <ecNumber evidence="4 15">2.7.1.166</ecNumber>
    </recommendedName>
</protein>
<dbReference type="GO" id="GO:0016773">
    <property type="term" value="F:phosphotransferase activity, alcohol group as acceptor"/>
    <property type="evidence" value="ECO:0007669"/>
    <property type="project" value="UniProtKB-UniRule"/>
</dbReference>
<keyword evidence="11 15" id="KW-0448">Lipopolysaccharide biosynthesis</keyword>
<gene>
    <name evidence="15" type="primary">kdkA</name>
    <name evidence="16" type="ORF">EDC23_2352</name>
</gene>
<dbReference type="UniPathway" id="UPA00958"/>
<dbReference type="GO" id="GO:0009244">
    <property type="term" value="P:lipopolysaccharide core region biosynthetic process"/>
    <property type="evidence" value="ECO:0007669"/>
    <property type="project" value="UniProtKB-UniRule"/>
</dbReference>
<comment type="catalytic activity">
    <reaction evidence="14 15">
        <text>an alpha-Kdo-(2-&gt;6)-lipid IVA + ATP = a 4-O-phospho-alpha-Kdo-(2-&gt;6)-lipid IVA + ADP + H(+)</text>
        <dbReference type="Rhea" id="RHEA:74271"/>
        <dbReference type="ChEBI" id="CHEBI:15378"/>
        <dbReference type="ChEBI" id="CHEBI:30616"/>
        <dbReference type="ChEBI" id="CHEBI:176428"/>
        <dbReference type="ChEBI" id="CHEBI:193140"/>
        <dbReference type="ChEBI" id="CHEBI:456216"/>
        <dbReference type="EC" id="2.7.1.166"/>
    </reaction>
</comment>
<evidence type="ECO:0000256" key="3">
    <source>
        <dbReference type="ARBA" id="ARBA00010327"/>
    </source>
</evidence>
<dbReference type="InterPro" id="IPR022826">
    <property type="entry name" value="KDO_kinase"/>
</dbReference>
<evidence type="ECO:0000256" key="12">
    <source>
        <dbReference type="ARBA" id="ARBA00023136"/>
    </source>
</evidence>
<dbReference type="NCBIfam" id="NF002475">
    <property type="entry name" value="PRK01723.1"/>
    <property type="match status" value="1"/>
</dbReference>
<keyword evidence="5 15" id="KW-1003">Cell membrane</keyword>
<evidence type="ECO:0000256" key="14">
    <source>
        <dbReference type="ARBA" id="ARBA00034417"/>
    </source>
</evidence>
<dbReference type="RefSeq" id="WP_134084745.1">
    <property type="nucleotide sequence ID" value="NZ_SOQX01000007.1"/>
</dbReference>
<keyword evidence="7 15" id="KW-0808">Transferase</keyword>
<dbReference type="GO" id="GO:0016301">
    <property type="term" value="F:kinase activity"/>
    <property type="evidence" value="ECO:0007669"/>
    <property type="project" value="UniProtKB-KW"/>
</dbReference>
<keyword evidence="9 15" id="KW-0418">Kinase</keyword>
<accession>A0A4R8IQ42</accession>
<comment type="caution">
    <text evidence="16">The sequence shown here is derived from an EMBL/GenBank/DDBJ whole genome shotgun (WGS) entry which is preliminary data.</text>
</comment>
<evidence type="ECO:0000256" key="10">
    <source>
        <dbReference type="ARBA" id="ARBA00022840"/>
    </source>
</evidence>
<evidence type="ECO:0000256" key="9">
    <source>
        <dbReference type="ARBA" id="ARBA00022777"/>
    </source>
</evidence>
<keyword evidence="6 15" id="KW-0997">Cell inner membrane</keyword>
<comment type="function">
    <text evidence="15">Catalyzes the ATP-dependent phosphorylation of the 3-deoxy-D-manno-octulosonic acid (Kdo) residue in Kdo-lipid IV(A) at the 4-OH position.</text>
</comment>
<dbReference type="GO" id="GO:0005886">
    <property type="term" value="C:plasma membrane"/>
    <property type="evidence" value="ECO:0007669"/>
    <property type="project" value="UniProtKB-SubCell"/>
</dbReference>
<keyword evidence="10 15" id="KW-0067">ATP-binding</keyword>
<evidence type="ECO:0000256" key="8">
    <source>
        <dbReference type="ARBA" id="ARBA00022741"/>
    </source>
</evidence>
<comment type="pathway">
    <text evidence="2 15">Bacterial outer membrane biogenesis; LPS core biosynthesis.</text>
</comment>
<organism evidence="16 17">
    <name type="scientific">Thiohalophilus thiocyanatoxydans</name>
    <dbReference type="NCBI Taxonomy" id="381308"/>
    <lineage>
        <taxon>Bacteria</taxon>
        <taxon>Pseudomonadati</taxon>
        <taxon>Pseudomonadota</taxon>
        <taxon>Gammaproteobacteria</taxon>
        <taxon>Thiohalomonadales</taxon>
        <taxon>Thiohalophilaceae</taxon>
        <taxon>Thiohalophilus</taxon>
    </lineage>
</organism>
<dbReference type="Proteomes" id="UP000294914">
    <property type="component" value="Unassembled WGS sequence"/>
</dbReference>
<keyword evidence="17" id="KW-1185">Reference proteome</keyword>
<dbReference type="HAMAP" id="MF_00521">
    <property type="entry name" value="KDO_kinase"/>
    <property type="match status" value="1"/>
</dbReference>
<reference evidence="16 17" key="1">
    <citation type="submission" date="2019-03" db="EMBL/GenBank/DDBJ databases">
        <title>Genomic Encyclopedia of Type Strains, Phase IV (KMG-IV): sequencing the most valuable type-strain genomes for metagenomic binning, comparative biology and taxonomic classification.</title>
        <authorList>
            <person name="Goeker M."/>
        </authorList>
    </citation>
    <scope>NUCLEOTIDE SEQUENCE [LARGE SCALE GENOMIC DNA]</scope>
    <source>
        <strain evidence="16 17">DSM 16326</strain>
    </source>
</reference>
<evidence type="ECO:0000256" key="4">
    <source>
        <dbReference type="ARBA" id="ARBA00011988"/>
    </source>
</evidence>
<evidence type="ECO:0000256" key="5">
    <source>
        <dbReference type="ARBA" id="ARBA00022475"/>
    </source>
</evidence>
<dbReference type="EC" id="2.7.1.166" evidence="4 15"/>
<name>A0A4R8IQ42_9GAMM</name>
<dbReference type="InterPro" id="IPR011009">
    <property type="entry name" value="Kinase-like_dom_sf"/>
</dbReference>
<dbReference type="EMBL" id="SOQX01000007">
    <property type="protein sequence ID" value="TDX99568.1"/>
    <property type="molecule type" value="Genomic_DNA"/>
</dbReference>
<evidence type="ECO:0000256" key="2">
    <source>
        <dbReference type="ARBA" id="ARBA00004713"/>
    </source>
</evidence>
<dbReference type="AlphaFoldDB" id="A0A4R8IQ42"/>
<evidence type="ECO:0000256" key="1">
    <source>
        <dbReference type="ARBA" id="ARBA00004515"/>
    </source>
</evidence>
<evidence type="ECO:0000313" key="17">
    <source>
        <dbReference type="Proteomes" id="UP000294914"/>
    </source>
</evidence>
<evidence type="ECO:0000256" key="15">
    <source>
        <dbReference type="HAMAP-Rule" id="MF_00521"/>
    </source>
</evidence>
<evidence type="ECO:0000256" key="6">
    <source>
        <dbReference type="ARBA" id="ARBA00022519"/>
    </source>
</evidence>
<comment type="subcellular location">
    <subcellularLocation>
        <location evidence="1 15">Cell inner membrane</location>
        <topology evidence="1 15">Peripheral membrane protein</topology>
        <orientation evidence="1 15">Cytoplasmic side</orientation>
    </subcellularLocation>
</comment>
<dbReference type="Gene3D" id="1.10.510.10">
    <property type="entry name" value="Transferase(Phosphotransferase) domain 1"/>
    <property type="match status" value="1"/>
</dbReference>
<dbReference type="OrthoDB" id="6854449at2"/>
<evidence type="ECO:0000313" key="16">
    <source>
        <dbReference type="EMBL" id="TDX99568.1"/>
    </source>
</evidence>
<dbReference type="Pfam" id="PF06293">
    <property type="entry name" value="Kdo"/>
    <property type="match status" value="1"/>
</dbReference>
<evidence type="ECO:0000256" key="11">
    <source>
        <dbReference type="ARBA" id="ARBA00022985"/>
    </source>
</evidence>
<keyword evidence="8 15" id="KW-0547">Nucleotide-binding</keyword>